<evidence type="ECO:0000256" key="6">
    <source>
        <dbReference type="ARBA" id="ARBA00022692"/>
    </source>
</evidence>
<dbReference type="Pfam" id="PF03717">
    <property type="entry name" value="PBP_dimer"/>
    <property type="match status" value="1"/>
</dbReference>
<comment type="subcellular location">
    <subcellularLocation>
        <location evidence="3">Cell membrane</location>
    </subcellularLocation>
    <subcellularLocation>
        <location evidence="1">Membrane</location>
        <topology evidence="1">Multi-pass membrane protein</topology>
    </subcellularLocation>
    <subcellularLocation>
        <location evidence="2">Membrane</location>
        <topology evidence="2">Single-pass membrane protein</topology>
    </subcellularLocation>
</comment>
<dbReference type="EMBL" id="WVBC01000034">
    <property type="protein sequence ID" value="NKT80839.1"/>
    <property type="molecule type" value="Genomic_DNA"/>
</dbReference>
<dbReference type="GO" id="GO:0009252">
    <property type="term" value="P:peptidoglycan biosynthetic process"/>
    <property type="evidence" value="ECO:0007669"/>
    <property type="project" value="UniProtKB-KW"/>
</dbReference>
<evidence type="ECO:0000256" key="8">
    <source>
        <dbReference type="ARBA" id="ARBA00022984"/>
    </source>
</evidence>
<keyword evidence="11" id="KW-0961">Cell wall biogenesis/degradation</keyword>
<dbReference type="InterPro" id="IPR036138">
    <property type="entry name" value="PBP_dimer_sf"/>
</dbReference>
<dbReference type="InterPro" id="IPR012338">
    <property type="entry name" value="Beta-lactam/transpept-like"/>
</dbReference>
<feature type="transmembrane region" description="Helical" evidence="12">
    <location>
        <begin position="331"/>
        <end position="353"/>
    </location>
</feature>
<dbReference type="SUPFAM" id="SSF56601">
    <property type="entry name" value="beta-lactamase/transpeptidase-like"/>
    <property type="match status" value="1"/>
</dbReference>
<feature type="transmembrane region" description="Helical" evidence="12">
    <location>
        <begin position="47"/>
        <end position="65"/>
    </location>
</feature>
<keyword evidence="6 12" id="KW-0812">Transmembrane</keyword>
<dbReference type="RefSeq" id="WP_084960593.1">
    <property type="nucleotide sequence ID" value="NZ_CP095477.1"/>
</dbReference>
<dbReference type="GO" id="GO:0008658">
    <property type="term" value="F:penicillin binding"/>
    <property type="evidence" value="ECO:0007669"/>
    <property type="project" value="InterPro"/>
</dbReference>
<dbReference type="Pfam" id="PF00905">
    <property type="entry name" value="Transpeptidase"/>
    <property type="match status" value="1"/>
</dbReference>
<dbReference type="SUPFAM" id="SSF56519">
    <property type="entry name" value="Penicillin binding protein dimerisation domain"/>
    <property type="match status" value="1"/>
</dbReference>
<evidence type="ECO:0000259" key="14">
    <source>
        <dbReference type="Pfam" id="PF03717"/>
    </source>
</evidence>
<evidence type="ECO:0000256" key="9">
    <source>
        <dbReference type="ARBA" id="ARBA00022989"/>
    </source>
</evidence>
<dbReference type="GO" id="GO:0005886">
    <property type="term" value="C:plasma membrane"/>
    <property type="evidence" value="ECO:0007669"/>
    <property type="project" value="UniProtKB-SubCell"/>
</dbReference>
<protein>
    <submittedName>
        <fullName evidence="15">FtsW/RodA/SpoVE family cell cycle protein</fullName>
    </submittedName>
</protein>
<comment type="similarity">
    <text evidence="4">Belongs to the transpeptidase family.</text>
</comment>
<dbReference type="InterPro" id="IPR005311">
    <property type="entry name" value="PBP_dimer"/>
</dbReference>
<evidence type="ECO:0000256" key="11">
    <source>
        <dbReference type="ARBA" id="ARBA00023316"/>
    </source>
</evidence>
<dbReference type="Gene3D" id="3.90.1310.10">
    <property type="entry name" value="Penicillin-binding protein 2a (Domain 2)"/>
    <property type="match status" value="1"/>
</dbReference>
<feature type="transmembrane region" description="Helical" evidence="12">
    <location>
        <begin position="374"/>
        <end position="394"/>
    </location>
</feature>
<evidence type="ECO:0000256" key="10">
    <source>
        <dbReference type="ARBA" id="ARBA00023136"/>
    </source>
</evidence>
<dbReference type="GO" id="GO:0051301">
    <property type="term" value="P:cell division"/>
    <property type="evidence" value="ECO:0007669"/>
    <property type="project" value="InterPro"/>
</dbReference>
<evidence type="ECO:0000256" key="4">
    <source>
        <dbReference type="ARBA" id="ARBA00007171"/>
    </source>
</evidence>
<feature type="transmembrane region" description="Helical" evidence="12">
    <location>
        <begin position="178"/>
        <end position="196"/>
    </location>
</feature>
<dbReference type="PANTHER" id="PTHR30627">
    <property type="entry name" value="PEPTIDOGLYCAN D,D-TRANSPEPTIDASE"/>
    <property type="match status" value="1"/>
</dbReference>
<keyword evidence="7" id="KW-0133">Cell shape</keyword>
<dbReference type="AlphaFoldDB" id="A0A9Q4ZPZ5"/>
<sequence>MSGDGGRVRGHDRESDPWIVAAAVVLAVLGLLNLVSIGFTSQAIRHAFFTVIGLGLMWVVSRMRVNNLARFGWVTLAVSVVMLAAVPLVGVAVKGAQRWLDFGLFTVQPSEIAKLGLVMVSATILAGGYTVGRLTAALAIAGGVVALVALQPDLSSAVVLVAIAVLMLILARVPAAPLMPLFALGIAALPIVVLFLRPYQLERIQTFISSDADPGGSGWASMQADIAVGSGGLWGLARDPVYDLRAAYLPEAEHDLAFASVVYGWGLFAGIAVIAASLVITWRAALAARRARTREAALVAAGIGGLFGIHAVLSIGASLSVLPQTGMPLPMFSYGGTVAVVGFVAIGLVLAVRRDGVGRPLWAQPSTRRGRPRGVTAGSLAVTALLLAMSVFAWQLQSGRGPELRALSDTQMTRCIRLPAERGEILDRNGVPMATNVPEYSISVVSRMFDEDDSGERIMLAGLLGEPDAELAETLSARGDGEMQAVVGRVPPEQARRIIDAKLPGVLVVPSGKRHYPYGPSLASVLGYVGVGDPQDMERWPQLALGSRVGRAGLEKQYDALLRGTDGRQCVYVDPAGNLVGPAERVDPVPGHDLRLHLDIGLQTLATDALAQAVRSSGGDLGAAVVMDARTGGVLALASVPGYDNNVYGPPVDAVALAAQTEGAGPGKMLNHAYQTAAPPGSTFKIVVASANQEEQVLDPEEVIETGAAYSYGGHTFANWQPMGPNKLLGAIQWSDNVYFYKLGELLGPERMARTASELGVGSRSGIDLPGESAGFIGTPENVADIGGTWYPGSTLLMGIGQGTVIATPVQVARWTSGIATGALVTPQLAAADATGDGAPIPTGEPQRLPFADKLGPVRAGMRASATAGTAGQLATLPVTAGAKTGTAEDPSAPGGLNAWFSAVVPFESPEIVVTALVRGGGFGSATSGPVVKAILERYLAERPGPPPAAPAPEPGR</sequence>
<evidence type="ECO:0000259" key="13">
    <source>
        <dbReference type="Pfam" id="PF00905"/>
    </source>
</evidence>
<feature type="transmembrane region" description="Helical" evidence="12">
    <location>
        <begin position="18"/>
        <end position="35"/>
    </location>
</feature>
<dbReference type="GO" id="GO:0008360">
    <property type="term" value="P:regulation of cell shape"/>
    <property type="evidence" value="ECO:0007669"/>
    <property type="project" value="UniProtKB-KW"/>
</dbReference>
<organism evidence="15 17">
    <name type="scientific">Rhodococcus hoagii</name>
    <name type="common">Corynebacterium equii</name>
    <dbReference type="NCBI Taxonomy" id="43767"/>
    <lineage>
        <taxon>Bacteria</taxon>
        <taxon>Bacillati</taxon>
        <taxon>Actinomycetota</taxon>
        <taxon>Actinomycetes</taxon>
        <taxon>Mycobacteriales</taxon>
        <taxon>Nocardiaceae</taxon>
        <taxon>Prescottella</taxon>
    </lineage>
</organism>
<feature type="transmembrane region" description="Helical" evidence="12">
    <location>
        <begin position="262"/>
        <end position="285"/>
    </location>
</feature>
<proteinExistence type="inferred from homology"/>
<feature type="domain" description="Penicillin-binding protein transpeptidase" evidence="13">
    <location>
        <begin position="622"/>
        <end position="937"/>
    </location>
</feature>
<dbReference type="PANTHER" id="PTHR30627:SF2">
    <property type="entry name" value="PEPTIDOGLYCAN D,D-TRANSPEPTIDASE MRDA"/>
    <property type="match status" value="1"/>
</dbReference>
<dbReference type="GO" id="GO:0071972">
    <property type="term" value="F:peptidoglycan L,D-transpeptidase activity"/>
    <property type="evidence" value="ECO:0007669"/>
    <property type="project" value="TreeGrafter"/>
</dbReference>
<evidence type="ECO:0000256" key="1">
    <source>
        <dbReference type="ARBA" id="ARBA00004141"/>
    </source>
</evidence>
<feature type="domain" description="Penicillin-binding protein dimerisation" evidence="14">
    <location>
        <begin position="418"/>
        <end position="580"/>
    </location>
</feature>
<reference evidence="15" key="1">
    <citation type="journal article" date="2020" name="Environ. Microbiol.">
        <title>The novel and transferable erm(51) gene confers Macrolides, Lincosamides, and Streptogramins B (MLSB) resistance to clonal Rhodococcus equi in the environment.</title>
        <authorList>
            <person name="Huber L."/>
            <person name="Giguere S."/>
            <person name="Slovis N.M."/>
            <person name="Alvarez-Narvaez S."/>
            <person name="Hart K.A."/>
            <person name="Greiter M."/>
            <person name="Morris E.R.A."/>
            <person name="Cohen N.D."/>
        </authorList>
    </citation>
    <scope>NUCLEOTIDE SEQUENCE</scope>
    <source>
        <strain evidence="15">Lh_116_1</strain>
        <strain evidence="16">Lh_16_1</strain>
    </source>
</reference>
<evidence type="ECO:0000256" key="2">
    <source>
        <dbReference type="ARBA" id="ARBA00004167"/>
    </source>
</evidence>
<comment type="caution">
    <text evidence="15">The sequence shown here is derived from an EMBL/GenBank/DDBJ whole genome shotgun (WGS) entry which is preliminary data.</text>
</comment>
<dbReference type="Proteomes" id="UP000603463">
    <property type="component" value="Unassembled WGS sequence"/>
</dbReference>
<dbReference type="InterPro" id="IPR001182">
    <property type="entry name" value="FtsW/RodA"/>
</dbReference>
<dbReference type="EMBL" id="WVDC01000001">
    <property type="protein sequence ID" value="NKW40633.1"/>
    <property type="molecule type" value="Genomic_DNA"/>
</dbReference>
<feature type="transmembrane region" description="Helical" evidence="12">
    <location>
        <begin position="115"/>
        <end position="148"/>
    </location>
</feature>
<keyword evidence="5" id="KW-1003">Cell membrane</keyword>
<name>A0A9Q4ZPZ5_RHOHA</name>
<feature type="transmembrane region" description="Helical" evidence="12">
    <location>
        <begin position="71"/>
        <end position="94"/>
    </location>
</feature>
<feature type="transmembrane region" description="Helical" evidence="12">
    <location>
        <begin position="297"/>
        <end position="319"/>
    </location>
</feature>
<keyword evidence="9 12" id="KW-1133">Transmembrane helix</keyword>
<dbReference type="InterPro" id="IPR050515">
    <property type="entry name" value="Beta-lactam/transpept"/>
</dbReference>
<evidence type="ECO:0000256" key="12">
    <source>
        <dbReference type="SAM" id="Phobius"/>
    </source>
</evidence>
<evidence type="ECO:0000256" key="5">
    <source>
        <dbReference type="ARBA" id="ARBA00022475"/>
    </source>
</evidence>
<evidence type="ECO:0000256" key="7">
    <source>
        <dbReference type="ARBA" id="ARBA00022960"/>
    </source>
</evidence>
<feature type="transmembrane region" description="Helical" evidence="12">
    <location>
        <begin position="154"/>
        <end position="171"/>
    </location>
</feature>
<dbReference type="GO" id="GO:0071555">
    <property type="term" value="P:cell wall organization"/>
    <property type="evidence" value="ECO:0007669"/>
    <property type="project" value="UniProtKB-KW"/>
</dbReference>
<evidence type="ECO:0000313" key="15">
    <source>
        <dbReference type="EMBL" id="NKT80839.1"/>
    </source>
</evidence>
<keyword evidence="10 12" id="KW-0472">Membrane</keyword>
<gene>
    <name evidence="15" type="ORF">GS882_22460</name>
    <name evidence="16" type="ORF">GS947_03135</name>
</gene>
<dbReference type="Pfam" id="PF01098">
    <property type="entry name" value="FTSW_RODA_SPOVE"/>
    <property type="match status" value="1"/>
</dbReference>
<dbReference type="Gene3D" id="3.40.710.10">
    <property type="entry name" value="DD-peptidase/beta-lactamase superfamily"/>
    <property type="match status" value="1"/>
</dbReference>
<evidence type="ECO:0000313" key="16">
    <source>
        <dbReference type="EMBL" id="NKW40633.1"/>
    </source>
</evidence>
<dbReference type="Proteomes" id="UP000608063">
    <property type="component" value="Unassembled WGS sequence"/>
</dbReference>
<keyword evidence="8" id="KW-0573">Peptidoglycan synthesis</keyword>
<evidence type="ECO:0000313" key="17">
    <source>
        <dbReference type="Proteomes" id="UP000603463"/>
    </source>
</evidence>
<evidence type="ECO:0000256" key="3">
    <source>
        <dbReference type="ARBA" id="ARBA00004236"/>
    </source>
</evidence>
<dbReference type="InterPro" id="IPR001460">
    <property type="entry name" value="PCN-bd_Tpept"/>
</dbReference>
<accession>A0A9Q4ZPZ5</accession>